<evidence type="ECO:0000259" key="4">
    <source>
        <dbReference type="Pfam" id="PF20257"/>
    </source>
</evidence>
<evidence type="ECO:0000259" key="3">
    <source>
        <dbReference type="Pfam" id="PF01887"/>
    </source>
</evidence>
<keyword evidence="6" id="KW-1185">Reference proteome</keyword>
<evidence type="ECO:0000313" key="6">
    <source>
        <dbReference type="Proteomes" id="UP001597201"/>
    </source>
</evidence>
<organism evidence="5 6">
    <name type="scientific">Namhaeicola litoreus</name>
    <dbReference type="NCBI Taxonomy" id="1052145"/>
    <lineage>
        <taxon>Bacteria</taxon>
        <taxon>Pseudomonadati</taxon>
        <taxon>Bacteroidota</taxon>
        <taxon>Flavobacteriia</taxon>
        <taxon>Flavobacteriales</taxon>
        <taxon>Flavobacteriaceae</taxon>
        <taxon>Namhaeicola</taxon>
    </lineage>
</organism>
<comment type="caution">
    <text evidence="5">The sequence shown here is derived from an EMBL/GenBank/DDBJ whole genome shotgun (WGS) entry which is preliminary data.</text>
</comment>
<dbReference type="Proteomes" id="UP001597201">
    <property type="component" value="Unassembled WGS sequence"/>
</dbReference>
<dbReference type="Gene3D" id="2.40.30.90">
    <property type="entry name" value="Bacterial fluorinating enzyme like"/>
    <property type="match status" value="1"/>
</dbReference>
<dbReference type="RefSeq" id="WP_377180334.1">
    <property type="nucleotide sequence ID" value="NZ_JBHTMY010000004.1"/>
</dbReference>
<dbReference type="PIRSF" id="PIRSF006779">
    <property type="entry name" value="UCP006779"/>
    <property type="match status" value="1"/>
</dbReference>
<dbReference type="Gene3D" id="3.40.50.10790">
    <property type="entry name" value="S-adenosyl-l-methionine hydroxide adenosyltransferase, N-terminal"/>
    <property type="match status" value="1"/>
</dbReference>
<feature type="domain" description="S-adenosyl-l-methionine hydroxide adenosyltransferase C-terminal" evidence="4">
    <location>
        <begin position="170"/>
        <end position="271"/>
    </location>
</feature>
<dbReference type="Pfam" id="PF01887">
    <property type="entry name" value="SAM_HAT_N"/>
    <property type="match status" value="1"/>
</dbReference>
<accession>A0ABW3Y5E1</accession>
<proteinExistence type="inferred from homology"/>
<evidence type="ECO:0000256" key="1">
    <source>
        <dbReference type="ARBA" id="ARBA00022691"/>
    </source>
</evidence>
<gene>
    <name evidence="5" type="ORF">ACFQ39_14680</name>
</gene>
<name>A0ABW3Y5E1_9FLAO</name>
<dbReference type="PANTHER" id="PTHR35092:SF1">
    <property type="entry name" value="CHLORINASE MJ1651"/>
    <property type="match status" value="1"/>
</dbReference>
<evidence type="ECO:0000256" key="2">
    <source>
        <dbReference type="ARBA" id="ARBA00024035"/>
    </source>
</evidence>
<dbReference type="EMBL" id="JBHTMY010000004">
    <property type="protein sequence ID" value="MFD1316869.1"/>
    <property type="molecule type" value="Genomic_DNA"/>
</dbReference>
<sequence>MPLITLTTDFGTKDHYVGAVKGAIYGELTDVKIVDLSHHITPFSITEAAYVIKNAYTNFPSGTIHIIGVDAEVSPENVPIAIQLDNQYFICCDNGIISMILSEIKPEKIVQITIQKNYDILCDTLDLFVKVACHLARGGTLEVIGKQIDQIKQIKELQPSINAEKNQIMGSVIYIDNFGNAISNISKHIFESVGKGREFEIVAKRHTFQKIYSKYNDIVDFALPLDKRQDDGKSLALFNSSKYLELSIYRSNKRTVGGASSLLGLDYRDNITVKFK</sequence>
<evidence type="ECO:0000313" key="5">
    <source>
        <dbReference type="EMBL" id="MFD1316869.1"/>
    </source>
</evidence>
<protein>
    <submittedName>
        <fullName evidence="5">S-adenosyl-l-methionine hydroxide adenosyltransferase family protein</fullName>
    </submittedName>
</protein>
<feature type="domain" description="S-adenosyl-l-methionine hydroxide adenosyltransferase N-terminal" evidence="3">
    <location>
        <begin position="4"/>
        <end position="145"/>
    </location>
</feature>
<dbReference type="SUPFAM" id="SSF102522">
    <property type="entry name" value="Bacterial fluorinating enzyme, N-terminal domain"/>
    <property type="match status" value="1"/>
</dbReference>
<dbReference type="PANTHER" id="PTHR35092">
    <property type="entry name" value="CHLORINASE MJ1651"/>
    <property type="match status" value="1"/>
</dbReference>
<dbReference type="Pfam" id="PF20257">
    <property type="entry name" value="SAM_HAT_C"/>
    <property type="match status" value="1"/>
</dbReference>
<reference evidence="6" key="1">
    <citation type="journal article" date="2019" name="Int. J. Syst. Evol. Microbiol.">
        <title>The Global Catalogue of Microorganisms (GCM) 10K type strain sequencing project: providing services to taxonomists for standard genome sequencing and annotation.</title>
        <authorList>
            <consortium name="The Broad Institute Genomics Platform"/>
            <consortium name="The Broad Institute Genome Sequencing Center for Infectious Disease"/>
            <person name="Wu L."/>
            <person name="Ma J."/>
        </authorList>
    </citation>
    <scope>NUCLEOTIDE SEQUENCE [LARGE SCALE GENOMIC DNA]</scope>
    <source>
        <strain evidence="6">CCUG 61485</strain>
    </source>
</reference>
<dbReference type="InterPro" id="IPR046469">
    <property type="entry name" value="SAM_HAT_N"/>
</dbReference>
<dbReference type="InterPro" id="IPR023227">
    <property type="entry name" value="SAM_OH_AdoTrfase_C_sf"/>
</dbReference>
<dbReference type="InterPro" id="IPR002747">
    <property type="entry name" value="SAM_OH_AdoTrfase"/>
</dbReference>
<dbReference type="SUPFAM" id="SSF101852">
    <property type="entry name" value="Bacterial fluorinating enzyme, C-terminal domain"/>
    <property type="match status" value="1"/>
</dbReference>
<dbReference type="InterPro" id="IPR046470">
    <property type="entry name" value="SAM_HAT_C"/>
</dbReference>
<dbReference type="InterPro" id="IPR023228">
    <property type="entry name" value="SAM_OH_AdoTrfase_N_sf"/>
</dbReference>
<keyword evidence="1" id="KW-0949">S-adenosyl-L-methionine</keyword>
<comment type="similarity">
    <text evidence="2">Belongs to the SAM hydrolase / SAM-dependent halogenase family.</text>
</comment>